<reference evidence="2" key="1">
    <citation type="journal article" date="2019" name="Int. J. Syst. Evol. Microbiol.">
        <title>The Global Catalogue of Microorganisms (GCM) 10K type strain sequencing project: providing services to taxonomists for standard genome sequencing and annotation.</title>
        <authorList>
            <consortium name="The Broad Institute Genomics Platform"/>
            <consortium name="The Broad Institute Genome Sequencing Center for Infectious Disease"/>
            <person name="Wu L."/>
            <person name="Ma J."/>
        </authorList>
    </citation>
    <scope>NUCLEOTIDE SEQUENCE [LARGE SCALE GENOMIC DNA]</scope>
    <source>
        <strain evidence="2">KCTC 23299</strain>
    </source>
</reference>
<dbReference type="Proteomes" id="UP001597511">
    <property type="component" value="Unassembled WGS sequence"/>
</dbReference>
<dbReference type="EMBL" id="JBHUOZ010000003">
    <property type="protein sequence ID" value="MFD2920374.1"/>
    <property type="molecule type" value="Genomic_DNA"/>
</dbReference>
<keyword evidence="1" id="KW-0378">Hydrolase</keyword>
<keyword evidence="2" id="KW-1185">Reference proteome</keyword>
<keyword evidence="1" id="KW-0255">Endonuclease</keyword>
<dbReference type="Gene3D" id="1.10.30.50">
    <property type="match status" value="1"/>
</dbReference>
<proteinExistence type="predicted"/>
<protein>
    <submittedName>
        <fullName evidence="1">HNH endonuclease</fullName>
    </submittedName>
</protein>
<evidence type="ECO:0000313" key="2">
    <source>
        <dbReference type="Proteomes" id="UP001597511"/>
    </source>
</evidence>
<gene>
    <name evidence="1" type="ORF">ACFS6H_11670</name>
</gene>
<accession>A0ABW6A4X2</accession>
<keyword evidence="1" id="KW-0540">Nuclease</keyword>
<sequence>MTDKVYYGEKLFDPKWIAKRKRILQRDSNQCTICGKNEGRLHVHHKQYHIIKRLHKHVDPWDYHDNLLTTLCESCHSRGHYRYKIPIKYI</sequence>
<evidence type="ECO:0000313" key="1">
    <source>
        <dbReference type="EMBL" id="MFD2920374.1"/>
    </source>
</evidence>
<dbReference type="GO" id="GO:0004519">
    <property type="term" value="F:endonuclease activity"/>
    <property type="evidence" value="ECO:0007669"/>
    <property type="project" value="UniProtKB-KW"/>
</dbReference>
<comment type="caution">
    <text evidence="1">The sequence shown here is derived from an EMBL/GenBank/DDBJ whole genome shotgun (WGS) entry which is preliminary data.</text>
</comment>
<dbReference type="RefSeq" id="WP_386098596.1">
    <property type="nucleotide sequence ID" value="NZ_JBHUOZ010000003.1"/>
</dbReference>
<name>A0ABW6A4X2_9BACT</name>
<organism evidence="1 2">
    <name type="scientific">Terrimonas rubra</name>
    <dbReference type="NCBI Taxonomy" id="1035890"/>
    <lineage>
        <taxon>Bacteria</taxon>
        <taxon>Pseudomonadati</taxon>
        <taxon>Bacteroidota</taxon>
        <taxon>Chitinophagia</taxon>
        <taxon>Chitinophagales</taxon>
        <taxon>Chitinophagaceae</taxon>
        <taxon>Terrimonas</taxon>
    </lineage>
</organism>